<dbReference type="SUPFAM" id="SSF48366">
    <property type="entry name" value="Ras GEF"/>
    <property type="match status" value="1"/>
</dbReference>
<dbReference type="PROSITE" id="PS50009">
    <property type="entry name" value="RASGEF_CAT"/>
    <property type="match status" value="1"/>
</dbReference>
<evidence type="ECO:0000259" key="3">
    <source>
        <dbReference type="PROSITE" id="PS50009"/>
    </source>
</evidence>
<feature type="domain" description="N-terminal Ras-GEF" evidence="4">
    <location>
        <begin position="1"/>
        <end position="93"/>
    </location>
</feature>
<sequence length="369" mass="41786">MNTYPSFTDSHTLFNKLMERYQPPPNFVSSDENLVNITKKRVATLMLQWVTRDVDLLDTILIQKITNFAEVKLPQDKLESIGQRICQQLKKAESAKNSSSNYKPPEIIIYNLPQISVSKLFFSAHPVDIAEQLTLLDLEIFSRIELSELIGQRWVKESTQILSSNVVQLICKVNRLAFWVGTMILLQVKVADRVDAIKFFVSVAQNLFQKNNFNSLLGILAGLNLASITRLQITLNNLPKKTTELMEYLFTIQDPSSSFKHLREAKKKAGFNAVPYLGLNLQDLTRIDEGNATELIVSGLNLINFPKFSLNETATSDLLIHQKAIDNFKISKLEPLFTFLGELPALTEKELHSMSLEREPKGCTAKDVI</sequence>
<dbReference type="Gene3D" id="1.20.870.10">
    <property type="entry name" value="Son of sevenless (SoS) protein Chain: S domain 1"/>
    <property type="match status" value="1"/>
</dbReference>
<proteinExistence type="predicted"/>
<organism evidence="5">
    <name type="scientific">Arcella intermedia</name>
    <dbReference type="NCBI Taxonomy" id="1963864"/>
    <lineage>
        <taxon>Eukaryota</taxon>
        <taxon>Amoebozoa</taxon>
        <taxon>Tubulinea</taxon>
        <taxon>Elardia</taxon>
        <taxon>Arcellinida</taxon>
        <taxon>Sphaerothecina</taxon>
        <taxon>Arcellidae</taxon>
        <taxon>Arcella</taxon>
    </lineage>
</organism>
<dbReference type="Pfam" id="PF00618">
    <property type="entry name" value="RasGEF_N"/>
    <property type="match status" value="1"/>
</dbReference>
<dbReference type="InterPro" id="IPR008937">
    <property type="entry name" value="Ras-like_GEF"/>
</dbReference>
<evidence type="ECO:0000313" key="5">
    <source>
        <dbReference type="EMBL" id="NDV32506.1"/>
    </source>
</evidence>
<dbReference type="InterPro" id="IPR001895">
    <property type="entry name" value="RASGEF_cat_dom"/>
</dbReference>
<dbReference type="PANTHER" id="PTHR23113">
    <property type="entry name" value="GUANINE NUCLEOTIDE EXCHANGE FACTOR"/>
    <property type="match status" value="1"/>
</dbReference>
<name>A0A6B2L6A9_9EUKA</name>
<dbReference type="Pfam" id="PF00617">
    <property type="entry name" value="RasGEF"/>
    <property type="match status" value="1"/>
</dbReference>
<dbReference type="PROSITE" id="PS50212">
    <property type="entry name" value="RASGEF_NTER"/>
    <property type="match status" value="1"/>
</dbReference>
<feature type="domain" description="Ras-GEF" evidence="3">
    <location>
        <begin position="125"/>
        <end position="361"/>
    </location>
</feature>
<dbReference type="PROSITE" id="PS00720">
    <property type="entry name" value="RASGEF"/>
    <property type="match status" value="1"/>
</dbReference>
<accession>A0A6B2L6A9</accession>
<protein>
    <recommendedName>
        <fullName evidence="6">Ras-GEF domain-containing protein</fullName>
    </recommendedName>
</protein>
<dbReference type="InterPro" id="IPR000651">
    <property type="entry name" value="Ras-like_Gua-exchang_fac_N"/>
</dbReference>
<evidence type="ECO:0000259" key="4">
    <source>
        <dbReference type="PROSITE" id="PS50212"/>
    </source>
</evidence>
<evidence type="ECO:0000256" key="1">
    <source>
        <dbReference type="ARBA" id="ARBA00022658"/>
    </source>
</evidence>
<keyword evidence="1 2" id="KW-0344">Guanine-nucleotide releasing factor</keyword>
<reference evidence="5" key="1">
    <citation type="journal article" date="2020" name="J. Eukaryot. Microbiol.">
        <title>De novo Sequencing, Assembly and Annotation of the Transcriptome for the Free-Living Testate Amoeba Arcella intermedia.</title>
        <authorList>
            <person name="Ribeiro G.M."/>
            <person name="Porfirio-Sousa A.L."/>
            <person name="Maurer-Alcala X.X."/>
            <person name="Katz L.A."/>
            <person name="Lahr D.J.G."/>
        </authorList>
    </citation>
    <scope>NUCLEOTIDE SEQUENCE</scope>
</reference>
<dbReference type="InterPro" id="IPR023578">
    <property type="entry name" value="Ras_GEF_dom_sf"/>
</dbReference>
<dbReference type="InterPro" id="IPR036964">
    <property type="entry name" value="RASGEF_cat_dom_sf"/>
</dbReference>
<evidence type="ECO:0008006" key="6">
    <source>
        <dbReference type="Google" id="ProtNLM"/>
    </source>
</evidence>
<dbReference type="EMBL" id="GIBP01003537">
    <property type="protein sequence ID" value="NDV32506.1"/>
    <property type="molecule type" value="Transcribed_RNA"/>
</dbReference>
<dbReference type="PANTHER" id="PTHR23113:SF99">
    <property type="entry name" value="RASGEF DOMAIN-CONTAINING PROTEIN"/>
    <property type="match status" value="1"/>
</dbReference>
<dbReference type="Gene3D" id="1.10.840.10">
    <property type="entry name" value="Ras guanine-nucleotide exchange factors catalytic domain"/>
    <property type="match status" value="1"/>
</dbReference>
<dbReference type="SMART" id="SM00147">
    <property type="entry name" value="RasGEF"/>
    <property type="match status" value="1"/>
</dbReference>
<dbReference type="GO" id="GO:0005085">
    <property type="term" value="F:guanyl-nucleotide exchange factor activity"/>
    <property type="evidence" value="ECO:0007669"/>
    <property type="project" value="UniProtKB-KW"/>
</dbReference>
<dbReference type="GO" id="GO:0007265">
    <property type="term" value="P:Ras protein signal transduction"/>
    <property type="evidence" value="ECO:0007669"/>
    <property type="project" value="TreeGrafter"/>
</dbReference>
<evidence type="ECO:0000256" key="2">
    <source>
        <dbReference type="PROSITE-ProRule" id="PRU00168"/>
    </source>
</evidence>
<dbReference type="AlphaFoldDB" id="A0A6B2L6A9"/>
<dbReference type="InterPro" id="IPR019804">
    <property type="entry name" value="Ras_G-nucl-exch_fac_CS"/>
</dbReference>
<dbReference type="GO" id="GO:0005886">
    <property type="term" value="C:plasma membrane"/>
    <property type="evidence" value="ECO:0007669"/>
    <property type="project" value="TreeGrafter"/>
</dbReference>